<feature type="region of interest" description="Disordered" evidence="1">
    <location>
        <begin position="102"/>
        <end position="126"/>
    </location>
</feature>
<keyword evidence="2" id="KW-1133">Transmembrane helix</keyword>
<reference evidence="3 4" key="1">
    <citation type="journal article" date="2015" name="Genome Biol.">
        <title>Comparative genomics of Steinernema reveals deeply conserved gene regulatory networks.</title>
        <authorList>
            <person name="Dillman A.R."/>
            <person name="Macchietto M."/>
            <person name="Porter C.F."/>
            <person name="Rogers A."/>
            <person name="Williams B."/>
            <person name="Antoshechkin I."/>
            <person name="Lee M.M."/>
            <person name="Goodwin Z."/>
            <person name="Lu X."/>
            <person name="Lewis E.E."/>
            <person name="Goodrich-Blair H."/>
            <person name="Stock S.P."/>
            <person name="Adams B.J."/>
            <person name="Sternberg P.W."/>
            <person name="Mortazavi A."/>
        </authorList>
    </citation>
    <scope>NUCLEOTIDE SEQUENCE [LARGE SCALE GENOMIC DNA]</scope>
    <source>
        <strain evidence="3 4">ALL</strain>
    </source>
</reference>
<organism evidence="3 4">
    <name type="scientific">Steinernema carpocapsae</name>
    <name type="common">Entomopathogenic nematode</name>
    <dbReference type="NCBI Taxonomy" id="34508"/>
    <lineage>
        <taxon>Eukaryota</taxon>
        <taxon>Metazoa</taxon>
        <taxon>Ecdysozoa</taxon>
        <taxon>Nematoda</taxon>
        <taxon>Chromadorea</taxon>
        <taxon>Rhabditida</taxon>
        <taxon>Tylenchina</taxon>
        <taxon>Panagrolaimomorpha</taxon>
        <taxon>Strongyloidoidea</taxon>
        <taxon>Steinernematidae</taxon>
        <taxon>Steinernema</taxon>
    </lineage>
</organism>
<dbReference type="EMBL" id="AZBU02000003">
    <property type="protein sequence ID" value="TKR89204.1"/>
    <property type="molecule type" value="Genomic_DNA"/>
</dbReference>
<comment type="caution">
    <text evidence="3">The sequence shown here is derived from an EMBL/GenBank/DDBJ whole genome shotgun (WGS) entry which is preliminary data.</text>
</comment>
<keyword evidence="4" id="KW-1185">Reference proteome</keyword>
<accession>A0A4U5P0R0</accession>
<reference evidence="3 4" key="2">
    <citation type="journal article" date="2019" name="G3 (Bethesda)">
        <title>Hybrid Assembly of the Genome of the Entomopathogenic Nematode Steinernema carpocapsae Identifies the X-Chromosome.</title>
        <authorList>
            <person name="Serra L."/>
            <person name="Macchietto M."/>
            <person name="Macias-Munoz A."/>
            <person name="McGill C.J."/>
            <person name="Rodriguez I.M."/>
            <person name="Rodriguez B."/>
            <person name="Murad R."/>
            <person name="Mortazavi A."/>
        </authorList>
    </citation>
    <scope>NUCLEOTIDE SEQUENCE [LARGE SCALE GENOMIC DNA]</scope>
    <source>
        <strain evidence="3 4">ALL</strain>
    </source>
</reference>
<keyword evidence="2" id="KW-0472">Membrane</keyword>
<keyword evidence="2" id="KW-0812">Transmembrane</keyword>
<evidence type="ECO:0000256" key="2">
    <source>
        <dbReference type="SAM" id="Phobius"/>
    </source>
</evidence>
<evidence type="ECO:0000313" key="4">
    <source>
        <dbReference type="Proteomes" id="UP000298663"/>
    </source>
</evidence>
<gene>
    <name evidence="3" type="ORF">L596_013343</name>
</gene>
<feature type="transmembrane region" description="Helical" evidence="2">
    <location>
        <begin position="68"/>
        <end position="90"/>
    </location>
</feature>
<dbReference type="AlphaFoldDB" id="A0A4U5P0R0"/>
<feature type="compositionally biased region" description="Polar residues" evidence="1">
    <location>
        <begin position="112"/>
        <end position="126"/>
    </location>
</feature>
<protein>
    <submittedName>
        <fullName evidence="3">Uncharacterized protein</fullName>
    </submittedName>
</protein>
<proteinExistence type="predicted"/>
<dbReference type="Proteomes" id="UP000298663">
    <property type="component" value="Unassembled WGS sequence"/>
</dbReference>
<evidence type="ECO:0000256" key="1">
    <source>
        <dbReference type="SAM" id="MobiDB-lite"/>
    </source>
</evidence>
<name>A0A4U5P0R0_STECR</name>
<sequence>MRFVNAAPIHFIVTVLKTAKHFYGQSRPWRALPTSFWAGFSNKWTRLSSGSKSALKARSRRKEPEERMGRSIAVALVSLSVVLYSPSFILKMKATNTYVKTSAKQASREVTQHGTTSKRNADQESIQIADAVKQRKASM</sequence>
<evidence type="ECO:0000313" key="3">
    <source>
        <dbReference type="EMBL" id="TKR89204.1"/>
    </source>
</evidence>